<dbReference type="Pfam" id="PF13484">
    <property type="entry name" value="Fer4_16"/>
    <property type="match status" value="1"/>
</dbReference>
<feature type="binding site" evidence="9">
    <location>
        <position position="141"/>
    </location>
    <ligand>
        <name>cob(II)alamin</name>
        <dbReference type="ChEBI" id="CHEBI:16304"/>
    </ligand>
</feature>
<dbReference type="InterPro" id="IPR017900">
    <property type="entry name" value="4Fe4S_Fe_S_CS"/>
</dbReference>
<reference evidence="12" key="1">
    <citation type="submission" date="2016-10" db="EMBL/GenBank/DDBJ databases">
        <authorList>
            <person name="Varghese N."/>
            <person name="Submissions S."/>
        </authorList>
    </citation>
    <scope>NUCLEOTIDE SEQUENCE [LARGE SCALE GENOMIC DNA]</scope>
    <source>
        <strain evidence="12">DSM 18887</strain>
    </source>
</reference>
<feature type="binding site" evidence="9">
    <location>
        <position position="231"/>
    </location>
    <ligand>
        <name>tRNA</name>
        <dbReference type="ChEBI" id="CHEBI:17843"/>
    </ligand>
</feature>
<organism evidence="11 12">
    <name type="scientific">Amphritea atlantica</name>
    <dbReference type="NCBI Taxonomy" id="355243"/>
    <lineage>
        <taxon>Bacteria</taxon>
        <taxon>Pseudomonadati</taxon>
        <taxon>Pseudomonadota</taxon>
        <taxon>Gammaproteobacteria</taxon>
        <taxon>Oceanospirillales</taxon>
        <taxon>Oceanospirillaceae</taxon>
        <taxon>Amphritea</taxon>
    </lineage>
</organism>
<feature type="binding site" evidence="9">
    <location>
        <position position="64"/>
    </location>
    <ligand>
        <name>cob(II)alamin</name>
        <dbReference type="ChEBI" id="CHEBI:16304"/>
    </ligand>
</feature>
<dbReference type="EMBL" id="FOGB01000015">
    <property type="protein sequence ID" value="SER05319.1"/>
    <property type="molecule type" value="Genomic_DNA"/>
</dbReference>
<feature type="binding site" evidence="9">
    <location>
        <position position="206"/>
    </location>
    <ligand>
        <name>[4Fe-4S] cluster</name>
        <dbReference type="ChEBI" id="CHEBI:49883"/>
        <label>2</label>
    </ligand>
</feature>
<feature type="binding site" evidence="9">
    <location>
        <position position="199"/>
    </location>
    <ligand>
        <name>[4Fe-4S] cluster</name>
        <dbReference type="ChEBI" id="CHEBI:49883"/>
        <label>1</label>
    </ligand>
</feature>
<dbReference type="InterPro" id="IPR017896">
    <property type="entry name" value="4Fe4S_Fe-S-bd"/>
</dbReference>
<evidence type="ECO:0000256" key="3">
    <source>
        <dbReference type="ARBA" id="ARBA00022694"/>
    </source>
</evidence>
<evidence type="ECO:0000256" key="4">
    <source>
        <dbReference type="ARBA" id="ARBA00022723"/>
    </source>
</evidence>
<keyword evidence="9" id="KW-0846">Cobalamin</keyword>
<dbReference type="OrthoDB" id="9784571at2"/>
<comment type="catalytic activity">
    <reaction evidence="9">
        <text>epoxyqueuosine(34) in tRNA + AH2 = queuosine(34) in tRNA + A + H2O</text>
        <dbReference type="Rhea" id="RHEA:32159"/>
        <dbReference type="Rhea" id="RHEA-COMP:18571"/>
        <dbReference type="Rhea" id="RHEA-COMP:18582"/>
        <dbReference type="ChEBI" id="CHEBI:13193"/>
        <dbReference type="ChEBI" id="CHEBI:15377"/>
        <dbReference type="ChEBI" id="CHEBI:17499"/>
        <dbReference type="ChEBI" id="CHEBI:194431"/>
        <dbReference type="ChEBI" id="CHEBI:194443"/>
        <dbReference type="EC" id="1.17.99.6"/>
    </reaction>
</comment>
<comment type="caution">
    <text evidence="9">Lacks conserved residue(s) required for the propagation of feature annotation.</text>
</comment>
<dbReference type="SUPFAM" id="SSF48431">
    <property type="entry name" value="Lipovitellin-phosvitin complex, superhelical domain"/>
    <property type="match status" value="1"/>
</dbReference>
<dbReference type="Pfam" id="PF08331">
    <property type="entry name" value="QueG_DUF1730"/>
    <property type="match status" value="1"/>
</dbReference>
<dbReference type="PROSITE" id="PS51379">
    <property type="entry name" value="4FE4S_FER_2"/>
    <property type="match status" value="1"/>
</dbReference>
<dbReference type="GO" id="GO:0051539">
    <property type="term" value="F:4 iron, 4 sulfur cluster binding"/>
    <property type="evidence" value="ECO:0007669"/>
    <property type="project" value="UniProtKB-KW"/>
</dbReference>
<dbReference type="GO" id="GO:0005737">
    <property type="term" value="C:cytoplasm"/>
    <property type="evidence" value="ECO:0007669"/>
    <property type="project" value="UniProtKB-SubCell"/>
</dbReference>
<keyword evidence="1 9" id="KW-0004">4Fe-4S</keyword>
<feature type="binding site" evidence="9">
    <location>
        <position position="196"/>
    </location>
    <ligand>
        <name>[4Fe-4S] cluster</name>
        <dbReference type="ChEBI" id="CHEBI:49883"/>
        <label>1</label>
    </ligand>
</feature>
<dbReference type="RefSeq" id="WP_091361225.1">
    <property type="nucleotide sequence ID" value="NZ_AP025284.1"/>
</dbReference>
<feature type="binding site" evidence="9">
    <location>
        <position position="222"/>
    </location>
    <ligand>
        <name>[4Fe-4S] cluster</name>
        <dbReference type="ChEBI" id="CHEBI:49883"/>
        <label>2</label>
    </ligand>
</feature>
<evidence type="ECO:0000256" key="5">
    <source>
        <dbReference type="ARBA" id="ARBA00022785"/>
    </source>
</evidence>
<keyword evidence="8 9" id="KW-0411">Iron-sulfur</keyword>
<comment type="cofactor">
    <cofactor evidence="9">
        <name>[4Fe-4S] cluster</name>
        <dbReference type="ChEBI" id="CHEBI:49883"/>
    </cofactor>
    <text evidence="9">Binds 2 [4Fe-4S] clusters per monomer.</text>
</comment>
<feature type="binding site" evidence="9">
    <location>
        <position position="202"/>
    </location>
    <ligand>
        <name>[4Fe-4S] cluster</name>
        <dbReference type="ChEBI" id="CHEBI:49883"/>
        <label>1</label>
    </ligand>
</feature>
<feature type="binding site" evidence="9">
    <location>
        <begin position="249"/>
        <end position="250"/>
    </location>
    <ligand>
        <name>cob(II)alamin</name>
        <dbReference type="ChEBI" id="CHEBI:16304"/>
    </ligand>
</feature>
<keyword evidence="3 9" id="KW-0819">tRNA processing</keyword>
<feature type="binding site" evidence="9">
    <location>
        <position position="165"/>
    </location>
    <ligand>
        <name>cob(II)alamin</name>
        <dbReference type="ChEBI" id="CHEBI:16304"/>
    </ligand>
</feature>
<feature type="binding site" evidence="9">
    <location>
        <position position="176"/>
    </location>
    <ligand>
        <name>cob(II)alamin</name>
        <dbReference type="ChEBI" id="CHEBI:16304"/>
    </ligand>
</feature>
<keyword evidence="6 9" id="KW-0560">Oxidoreductase</keyword>
<dbReference type="InterPro" id="IPR011989">
    <property type="entry name" value="ARM-like"/>
</dbReference>
<dbReference type="PANTHER" id="PTHR30002:SF4">
    <property type="entry name" value="EPOXYQUEUOSINE REDUCTASE"/>
    <property type="match status" value="1"/>
</dbReference>
<dbReference type="SUPFAM" id="SSF54862">
    <property type="entry name" value="4Fe-4S ferredoxins"/>
    <property type="match status" value="1"/>
</dbReference>
<comment type="cofactor">
    <cofactor evidence="9">
        <name>cob(II)alamin</name>
        <dbReference type="ChEBI" id="CHEBI:16304"/>
    </cofactor>
</comment>
<dbReference type="Gene3D" id="3.30.70.20">
    <property type="match status" value="1"/>
</dbReference>
<name>A0A1H9L230_9GAMM</name>
<evidence type="ECO:0000313" key="12">
    <source>
        <dbReference type="Proteomes" id="UP000198749"/>
    </source>
</evidence>
<gene>
    <name evidence="9" type="primary">queG</name>
    <name evidence="11" type="ORF">SAMN03080615_03749</name>
</gene>
<keyword evidence="12" id="KW-1185">Reference proteome</keyword>
<proteinExistence type="inferred from homology"/>
<evidence type="ECO:0000256" key="1">
    <source>
        <dbReference type="ARBA" id="ARBA00022485"/>
    </source>
</evidence>
<keyword evidence="9" id="KW-0170">Cobalt</keyword>
<dbReference type="Gene3D" id="1.25.10.10">
    <property type="entry name" value="Leucine-rich Repeat Variant"/>
    <property type="match status" value="1"/>
</dbReference>
<keyword evidence="7 9" id="KW-0408">Iron</keyword>
<dbReference type="GO" id="GO:0052693">
    <property type="term" value="F:epoxyqueuosine reductase activity"/>
    <property type="evidence" value="ECO:0007669"/>
    <property type="project" value="UniProtKB-UniRule"/>
</dbReference>
<dbReference type="HAMAP" id="MF_00916">
    <property type="entry name" value="QueG"/>
    <property type="match status" value="1"/>
</dbReference>
<feature type="binding site" evidence="9">
    <location>
        <position position="252"/>
    </location>
    <ligand>
        <name>[4Fe-4S] cluster</name>
        <dbReference type="ChEBI" id="CHEBI:49883"/>
        <label>2</label>
    </ligand>
</feature>
<dbReference type="GO" id="GO:0031419">
    <property type="term" value="F:cobalamin binding"/>
    <property type="evidence" value="ECO:0007669"/>
    <property type="project" value="UniProtKB-KW"/>
</dbReference>
<comment type="pathway">
    <text evidence="9">tRNA modification; tRNA-queuosine biosynthesis.</text>
</comment>
<dbReference type="NCBIfam" id="TIGR00276">
    <property type="entry name" value="tRNA epoxyqueuosine(34) reductase QueG"/>
    <property type="match status" value="1"/>
</dbReference>
<dbReference type="InterPro" id="IPR011030">
    <property type="entry name" value="Lipovitellin_superhlx_dom"/>
</dbReference>
<evidence type="ECO:0000313" key="11">
    <source>
        <dbReference type="EMBL" id="SER05319.1"/>
    </source>
</evidence>
<evidence type="ECO:0000256" key="6">
    <source>
        <dbReference type="ARBA" id="ARBA00023002"/>
    </source>
</evidence>
<dbReference type="Proteomes" id="UP000198749">
    <property type="component" value="Unassembled WGS sequence"/>
</dbReference>
<protein>
    <recommendedName>
        <fullName evidence="9">Epoxyqueuosine reductase</fullName>
        <ecNumber evidence="9">1.17.99.6</ecNumber>
    </recommendedName>
    <alternativeName>
        <fullName evidence="9">Queuosine biosynthesis protein QueG</fullName>
    </alternativeName>
</protein>
<keyword evidence="2 9" id="KW-0963">Cytoplasm</keyword>
<evidence type="ECO:0000259" key="10">
    <source>
        <dbReference type="PROSITE" id="PS51379"/>
    </source>
</evidence>
<keyword evidence="4 9" id="KW-0479">Metal-binding</keyword>
<comment type="subcellular location">
    <subcellularLocation>
        <location evidence="9">Cytoplasm</location>
    </subcellularLocation>
</comment>
<accession>A0A1H9L230</accession>
<dbReference type="UniPathway" id="UPA00392"/>
<feature type="binding site" evidence="9">
    <location>
        <position position="224"/>
    </location>
    <ligand>
        <name>cob(II)alamin</name>
        <dbReference type="ChEBI" id="CHEBI:16304"/>
    </ligand>
</feature>
<dbReference type="AlphaFoldDB" id="A0A1H9L230"/>
<sequence length="374" mass="42169">MTQYDPEILQTLADQIKAMAISLGFQQCGITGTDLSAEAAPLKAWLDKGYQGEMGYLENHFDKRINPALLTEGTQRIICVRMNCLPPDTKTISVLKNLDQAYISRYTMGRDYHKVMRKKLTQLGKQMETLIGQFGYRAFVDSAPVLERPLARNSGLGWQGKHTLILNRQAGSWFLLGELFVDLPLPVDPPYEEEHCGQCQACIDICPTQAIVAPYQLDARRCISYLTIELKGSIPTAFRPLIGNRIFGCDDCQLICPWNRFAKHSDETDFTPRHNLDRISLLELQQWSEATFLKRTEGSAIRRTGYSGWQRNIAVALGNSRGGEQVLNALQSMIDGDDPLVREHALWALQHLQSRNADQQPPILSHRRSATLPD</sequence>
<dbReference type="PANTHER" id="PTHR30002">
    <property type="entry name" value="EPOXYQUEUOSINE REDUCTASE"/>
    <property type="match status" value="1"/>
</dbReference>
<evidence type="ECO:0000256" key="9">
    <source>
        <dbReference type="HAMAP-Rule" id="MF_00916"/>
    </source>
</evidence>
<comment type="function">
    <text evidence="9">Catalyzes the conversion of epoxyqueuosine (oQ) to queuosine (Q), which is a hypermodified base found in the wobble positions of tRNA(Asp), tRNA(Asn), tRNA(His) and tRNA(Tyr).</text>
</comment>
<dbReference type="InterPro" id="IPR004453">
    <property type="entry name" value="QueG"/>
</dbReference>
<comment type="subunit">
    <text evidence="9">Monomer.</text>
</comment>
<evidence type="ECO:0000256" key="2">
    <source>
        <dbReference type="ARBA" id="ARBA00022490"/>
    </source>
</evidence>
<comment type="similarity">
    <text evidence="9">Belongs to the QueG family.</text>
</comment>
<feature type="binding site" evidence="9">
    <location>
        <position position="256"/>
    </location>
    <ligand>
        <name>[4Fe-4S] cluster</name>
        <dbReference type="ChEBI" id="CHEBI:49883"/>
        <label>1</label>
    </ligand>
</feature>
<dbReference type="InterPro" id="IPR013542">
    <property type="entry name" value="QueG_DUF1730"/>
</dbReference>
<dbReference type="GO" id="GO:0008616">
    <property type="term" value="P:tRNA queuosine(34) biosynthetic process"/>
    <property type="evidence" value="ECO:0007669"/>
    <property type="project" value="UniProtKB-UniRule"/>
</dbReference>
<dbReference type="EC" id="1.17.99.6" evidence="9"/>
<feature type="binding site" evidence="9">
    <location>
        <position position="249"/>
    </location>
    <ligand>
        <name>[4Fe-4S] cluster</name>
        <dbReference type="ChEBI" id="CHEBI:49883"/>
        <label>2</label>
    </ligand>
</feature>
<evidence type="ECO:0000256" key="7">
    <source>
        <dbReference type="ARBA" id="ARBA00023004"/>
    </source>
</evidence>
<feature type="domain" description="4Fe-4S ferredoxin-type" evidence="10">
    <location>
        <begin position="187"/>
        <end position="216"/>
    </location>
</feature>
<dbReference type="STRING" id="355243.SAMN03080615_03749"/>
<dbReference type="GO" id="GO:0046872">
    <property type="term" value="F:metal ion binding"/>
    <property type="evidence" value="ECO:0007669"/>
    <property type="project" value="UniProtKB-KW"/>
</dbReference>
<keyword evidence="5 9" id="KW-0671">Queuosine biosynthesis</keyword>
<dbReference type="FunFam" id="3.30.70.20:FF:000017">
    <property type="entry name" value="Epoxyqueuosine reductase"/>
    <property type="match status" value="1"/>
</dbReference>
<evidence type="ECO:0000256" key="8">
    <source>
        <dbReference type="ARBA" id="ARBA00023014"/>
    </source>
</evidence>
<dbReference type="PROSITE" id="PS00198">
    <property type="entry name" value="4FE4S_FER_1"/>
    <property type="match status" value="1"/>
</dbReference>
<feature type="active site" description="Proton donor" evidence="9">
    <location>
        <position position="141"/>
    </location>
</feature>